<feature type="compositionally biased region" description="Polar residues" evidence="1">
    <location>
        <begin position="1"/>
        <end position="19"/>
    </location>
</feature>
<feature type="compositionally biased region" description="Basic and acidic residues" evidence="1">
    <location>
        <begin position="83"/>
        <end position="102"/>
    </location>
</feature>
<evidence type="ECO:0000256" key="1">
    <source>
        <dbReference type="SAM" id="MobiDB-lite"/>
    </source>
</evidence>
<evidence type="ECO:0000313" key="2">
    <source>
        <dbReference type="EMBL" id="KZM20908.1"/>
    </source>
</evidence>
<comment type="caution">
    <text evidence="2">The sequence shown here is derived from an EMBL/GenBank/DDBJ whole genome shotgun (WGS) entry which is preliminary data.</text>
</comment>
<feature type="compositionally biased region" description="Basic and acidic residues" evidence="1">
    <location>
        <begin position="113"/>
        <end position="125"/>
    </location>
</feature>
<proteinExistence type="predicted"/>
<dbReference type="AlphaFoldDB" id="A0A163A099"/>
<feature type="compositionally biased region" description="Low complexity" evidence="1">
    <location>
        <begin position="57"/>
        <end position="68"/>
    </location>
</feature>
<organism evidence="2 3">
    <name type="scientific">Didymella rabiei</name>
    <name type="common">Chickpea ascochyta blight fungus</name>
    <name type="synonym">Mycosphaerella rabiei</name>
    <dbReference type="NCBI Taxonomy" id="5454"/>
    <lineage>
        <taxon>Eukaryota</taxon>
        <taxon>Fungi</taxon>
        <taxon>Dikarya</taxon>
        <taxon>Ascomycota</taxon>
        <taxon>Pezizomycotina</taxon>
        <taxon>Dothideomycetes</taxon>
        <taxon>Pleosporomycetidae</taxon>
        <taxon>Pleosporales</taxon>
        <taxon>Pleosporineae</taxon>
        <taxon>Didymellaceae</taxon>
        <taxon>Ascochyta</taxon>
    </lineage>
</organism>
<name>A0A163A099_DIDRA</name>
<protein>
    <submittedName>
        <fullName evidence="2">Uncharacterized protein</fullName>
    </submittedName>
</protein>
<accession>A0A163A099</accession>
<evidence type="ECO:0000313" key="3">
    <source>
        <dbReference type="Proteomes" id="UP000076837"/>
    </source>
</evidence>
<dbReference type="Proteomes" id="UP000076837">
    <property type="component" value="Unassembled WGS sequence"/>
</dbReference>
<feature type="region of interest" description="Disordered" evidence="1">
    <location>
        <begin position="1"/>
        <end position="125"/>
    </location>
</feature>
<reference evidence="2 3" key="1">
    <citation type="journal article" date="2016" name="Sci. Rep.">
        <title>Draft genome sequencing and secretome analysis of fungal phytopathogen Ascochyta rabiei provides insight into the necrotrophic effector repertoire.</title>
        <authorList>
            <person name="Verma S."/>
            <person name="Gazara R.K."/>
            <person name="Nizam S."/>
            <person name="Parween S."/>
            <person name="Chattopadhyay D."/>
            <person name="Verma P.K."/>
        </authorList>
    </citation>
    <scope>NUCLEOTIDE SEQUENCE [LARGE SCALE GENOMIC DNA]</scope>
    <source>
        <strain evidence="2 3">ArDII</strain>
    </source>
</reference>
<keyword evidence="3" id="KW-1185">Reference proteome</keyword>
<gene>
    <name evidence="2" type="ORF">ST47_g7935</name>
</gene>
<sequence>MQQDHGTMSHSNLCSSSSGVKGKRKADVDPEVQASLYVNHPANGTADTDYAEEETSTDQTTSTHTEGSGDAQGRSDATLQTDGARDEEQSHKQLKRFQEVENARPAASSNNGNRKEGWRRQEPVR</sequence>
<dbReference type="EMBL" id="JYNV01000262">
    <property type="protein sequence ID" value="KZM20908.1"/>
    <property type="molecule type" value="Genomic_DNA"/>
</dbReference>